<name>A0A518ANK3_9BACT</name>
<dbReference type="Pfam" id="PF09977">
    <property type="entry name" value="Tad_C"/>
    <property type="match status" value="1"/>
</dbReference>
<dbReference type="Proteomes" id="UP000315750">
    <property type="component" value="Chromosome"/>
</dbReference>
<dbReference type="KEGG" id="amuc:Pan181_25050"/>
<dbReference type="InterPro" id="IPR028087">
    <property type="entry name" value="Tad_N"/>
</dbReference>
<proteinExistence type="predicted"/>
<feature type="domain" description="DUF2134" evidence="2">
    <location>
        <begin position="83"/>
        <end position="177"/>
    </location>
</feature>
<evidence type="ECO:0000256" key="1">
    <source>
        <dbReference type="SAM" id="Phobius"/>
    </source>
</evidence>
<sequence length="392" mass="42166">MYLGNRPTRSQYVFRHRRGALTILAAVFCVVLLGMVAFAVDIGYVLSSKEEIQRTADASALAAAWEFIDRINEGYDPADAQTYARQEANTPSAANFVGTVAPAVDLNPSNTPSGDLVFGYISDFTDPNIPFDTTQPDRFNAVRVKVRRDENVNGELPLFFARIFGNESQAIEAYATAALARDVDGFEIPSDGSWVEILPIALDYDTWVDWKNGVTGSDGYTYNKETGSVAAGGDGRLEVNLYPQGNGSPGNRGMVDIGSNNNSTADIARQIVYGISPEDLAHHGGSLVFDQCGKLYLNGDTGISAGVKDELASIIGDPRVIPIFEEVNGPGNNAIYTIVAWQGIRIMDVKLTGPMRKKHVTIQMAPAVGRGVIPATTVGGSSYVYSPVILIE</sequence>
<evidence type="ECO:0000259" key="3">
    <source>
        <dbReference type="Pfam" id="PF13400"/>
    </source>
</evidence>
<dbReference type="AlphaFoldDB" id="A0A518ANK3"/>
<accession>A0A518ANK3</accession>
<evidence type="ECO:0000313" key="4">
    <source>
        <dbReference type="EMBL" id="QDU56296.1"/>
    </source>
</evidence>
<feature type="domain" description="Putative Flp pilus-assembly TadG-like N-terminal" evidence="3">
    <location>
        <begin position="19"/>
        <end position="65"/>
    </location>
</feature>
<keyword evidence="1" id="KW-1133">Transmembrane helix</keyword>
<dbReference type="InterPro" id="IPR018705">
    <property type="entry name" value="DUF2134_membrane"/>
</dbReference>
<keyword evidence="5" id="KW-1185">Reference proteome</keyword>
<evidence type="ECO:0000259" key="2">
    <source>
        <dbReference type="Pfam" id="PF09977"/>
    </source>
</evidence>
<gene>
    <name evidence="4" type="ORF">Pan181_25050</name>
</gene>
<reference evidence="4 5" key="1">
    <citation type="submission" date="2019-02" db="EMBL/GenBank/DDBJ databases">
        <title>Deep-cultivation of Planctomycetes and their phenomic and genomic characterization uncovers novel biology.</title>
        <authorList>
            <person name="Wiegand S."/>
            <person name="Jogler M."/>
            <person name="Boedeker C."/>
            <person name="Pinto D."/>
            <person name="Vollmers J."/>
            <person name="Rivas-Marin E."/>
            <person name="Kohn T."/>
            <person name="Peeters S.H."/>
            <person name="Heuer A."/>
            <person name="Rast P."/>
            <person name="Oberbeckmann S."/>
            <person name="Bunk B."/>
            <person name="Jeske O."/>
            <person name="Meyerdierks A."/>
            <person name="Storesund J.E."/>
            <person name="Kallscheuer N."/>
            <person name="Luecker S."/>
            <person name="Lage O.M."/>
            <person name="Pohl T."/>
            <person name="Merkel B.J."/>
            <person name="Hornburger P."/>
            <person name="Mueller R.-W."/>
            <person name="Bruemmer F."/>
            <person name="Labrenz M."/>
            <person name="Spormann A.M."/>
            <person name="Op den Camp H."/>
            <person name="Overmann J."/>
            <person name="Amann R."/>
            <person name="Jetten M.S.M."/>
            <person name="Mascher T."/>
            <person name="Medema M.H."/>
            <person name="Devos D.P."/>
            <person name="Kaster A.-K."/>
            <person name="Ovreas L."/>
            <person name="Rohde M."/>
            <person name="Galperin M.Y."/>
            <person name="Jogler C."/>
        </authorList>
    </citation>
    <scope>NUCLEOTIDE SEQUENCE [LARGE SCALE GENOMIC DNA]</scope>
    <source>
        <strain evidence="4 5">Pan181</strain>
    </source>
</reference>
<dbReference type="EMBL" id="CP036278">
    <property type="protein sequence ID" value="QDU56296.1"/>
    <property type="molecule type" value="Genomic_DNA"/>
</dbReference>
<dbReference type="OrthoDB" id="244027at2"/>
<feature type="transmembrane region" description="Helical" evidence="1">
    <location>
        <begin position="21"/>
        <end position="46"/>
    </location>
</feature>
<keyword evidence="1" id="KW-0472">Membrane</keyword>
<evidence type="ECO:0000313" key="5">
    <source>
        <dbReference type="Proteomes" id="UP000315750"/>
    </source>
</evidence>
<dbReference type="Pfam" id="PF13400">
    <property type="entry name" value="Tad"/>
    <property type="match status" value="1"/>
</dbReference>
<protein>
    <recommendedName>
        <fullName evidence="6">Flp pilus-assembly TadG-like N-terminal domain-containing protein</fullName>
    </recommendedName>
</protein>
<organism evidence="4 5">
    <name type="scientific">Aeoliella mucimassa</name>
    <dbReference type="NCBI Taxonomy" id="2527972"/>
    <lineage>
        <taxon>Bacteria</taxon>
        <taxon>Pseudomonadati</taxon>
        <taxon>Planctomycetota</taxon>
        <taxon>Planctomycetia</taxon>
        <taxon>Pirellulales</taxon>
        <taxon>Lacipirellulaceae</taxon>
        <taxon>Aeoliella</taxon>
    </lineage>
</organism>
<evidence type="ECO:0008006" key="6">
    <source>
        <dbReference type="Google" id="ProtNLM"/>
    </source>
</evidence>
<keyword evidence="1" id="KW-0812">Transmembrane</keyword>